<keyword evidence="2" id="KW-0732">Signal</keyword>
<proteinExistence type="predicted"/>
<gene>
    <name evidence="3" type="ORF">HETSPECPRED_006519</name>
</gene>
<organism evidence="3 4">
    <name type="scientific">Heterodermia speciosa</name>
    <dbReference type="NCBI Taxonomy" id="116794"/>
    <lineage>
        <taxon>Eukaryota</taxon>
        <taxon>Fungi</taxon>
        <taxon>Dikarya</taxon>
        <taxon>Ascomycota</taxon>
        <taxon>Pezizomycotina</taxon>
        <taxon>Lecanoromycetes</taxon>
        <taxon>OSLEUM clade</taxon>
        <taxon>Lecanoromycetidae</taxon>
        <taxon>Caliciales</taxon>
        <taxon>Physciaceae</taxon>
        <taxon>Heterodermia</taxon>
    </lineage>
</organism>
<evidence type="ECO:0000313" key="4">
    <source>
        <dbReference type="Proteomes" id="UP000664521"/>
    </source>
</evidence>
<feature type="compositionally biased region" description="Polar residues" evidence="1">
    <location>
        <begin position="187"/>
        <end position="200"/>
    </location>
</feature>
<protein>
    <recommendedName>
        <fullName evidence="5">Extracellular membrane protein CFEM domain-containing protein</fullName>
    </recommendedName>
</protein>
<sequence>MRWPPSHSFLAIPVCIFTQFSLSLAQHNGGFINSMPTCWQLCFQTTFPDCRDQLPSDAALDCVCPHATGSTFTSLTSCVHQGCGADTDPPAFISPLEAWQAACEADGHPLLENAVKSAEDAEQTVLATYTGPTTSPTTASTGTVVSSITGASGASRTPPVSSTSSPTSSTAGDSTNTASSTSASATHQGDSSGGSPLDVTNQATKEKARSLLGLTVGLVAGVMWY</sequence>
<name>A0A8H3FJR8_9LECA</name>
<evidence type="ECO:0000256" key="2">
    <source>
        <dbReference type="SAM" id="SignalP"/>
    </source>
</evidence>
<keyword evidence="4" id="KW-1185">Reference proteome</keyword>
<comment type="caution">
    <text evidence="3">The sequence shown here is derived from an EMBL/GenBank/DDBJ whole genome shotgun (WGS) entry which is preliminary data.</text>
</comment>
<evidence type="ECO:0000313" key="3">
    <source>
        <dbReference type="EMBL" id="CAF9927236.1"/>
    </source>
</evidence>
<reference evidence="3" key="1">
    <citation type="submission" date="2021-03" db="EMBL/GenBank/DDBJ databases">
        <authorList>
            <person name="Tagirdzhanova G."/>
        </authorList>
    </citation>
    <scope>NUCLEOTIDE SEQUENCE</scope>
</reference>
<dbReference type="AlphaFoldDB" id="A0A8H3FJR8"/>
<feature type="chain" id="PRO_5034021592" description="Extracellular membrane protein CFEM domain-containing protein" evidence="2">
    <location>
        <begin position="26"/>
        <end position="225"/>
    </location>
</feature>
<dbReference type="EMBL" id="CAJPDS010000044">
    <property type="protein sequence ID" value="CAF9927236.1"/>
    <property type="molecule type" value="Genomic_DNA"/>
</dbReference>
<accession>A0A8H3FJR8</accession>
<evidence type="ECO:0008006" key="5">
    <source>
        <dbReference type="Google" id="ProtNLM"/>
    </source>
</evidence>
<feature type="signal peptide" evidence="2">
    <location>
        <begin position="1"/>
        <end position="25"/>
    </location>
</feature>
<feature type="compositionally biased region" description="Low complexity" evidence="1">
    <location>
        <begin position="130"/>
        <end position="186"/>
    </location>
</feature>
<dbReference type="OrthoDB" id="10491268at2759"/>
<evidence type="ECO:0000256" key="1">
    <source>
        <dbReference type="SAM" id="MobiDB-lite"/>
    </source>
</evidence>
<dbReference type="Proteomes" id="UP000664521">
    <property type="component" value="Unassembled WGS sequence"/>
</dbReference>
<feature type="region of interest" description="Disordered" evidence="1">
    <location>
        <begin position="128"/>
        <end position="200"/>
    </location>
</feature>